<keyword evidence="4 10" id="KW-0547">Nucleotide-binding</keyword>
<dbReference type="NCBIfam" id="TIGR00398">
    <property type="entry name" value="metG"/>
    <property type="match status" value="1"/>
</dbReference>
<evidence type="ECO:0000313" key="12">
    <source>
        <dbReference type="EMBL" id="KAK2072517.1"/>
    </source>
</evidence>
<evidence type="ECO:0000256" key="2">
    <source>
        <dbReference type="ARBA" id="ARBA00012838"/>
    </source>
</evidence>
<evidence type="ECO:0000259" key="11">
    <source>
        <dbReference type="Pfam" id="PF09334"/>
    </source>
</evidence>
<dbReference type="PANTHER" id="PTHR43326:SF1">
    <property type="entry name" value="METHIONINE--TRNA LIGASE, MITOCHONDRIAL"/>
    <property type="match status" value="1"/>
</dbReference>
<dbReference type="InterPro" id="IPR014729">
    <property type="entry name" value="Rossmann-like_a/b/a_fold"/>
</dbReference>
<keyword evidence="5 10" id="KW-0067">ATP-binding</keyword>
<name>A0AAD9I8Y6_9PEZI</name>
<dbReference type="SUPFAM" id="SSF47323">
    <property type="entry name" value="Anticodon-binding domain of a subclass of class I aminoacyl-tRNA synthetases"/>
    <property type="match status" value="1"/>
</dbReference>
<evidence type="ECO:0000256" key="10">
    <source>
        <dbReference type="RuleBase" id="RU363039"/>
    </source>
</evidence>
<dbReference type="SUPFAM" id="SSF52374">
    <property type="entry name" value="Nucleotidylyl transferase"/>
    <property type="match status" value="1"/>
</dbReference>
<proteinExistence type="inferred from homology"/>
<sequence>MTTSFPARQLWRQRFSARSPGPWICASCRRQNGFVRSHSSGRQKQTEETAEAEKAYYVTTPIFYVNASPHIGHLYSMVLADSLKRWHALSGDPRKRALLCTGTDEHGMKVQRAAEREEDPADRHPKKFADKNAAAFLRLARDADLAHDRFIRTTDPDHAAAVQHFWRQLRDRGYIYESKHQGWYSVGDECFVPEATLVHRLDPLTGKAFAAAGESGHPVEWVEEKNYLFRMTALRDRLLHFYEQNPGWITPATRMNEVVSWVTNSLADLSISRPRSRLSWGIEVPDDATQTVFVWVDALVNYLTMAGYPNWAPGHEHQGGWPADLHVIGKDILRFHCVYWPALLLALDLPLPKRVLSHAHWTMNHKKMSKSVGNVVDPFLALERFGVDTMRFYLIHGGSNTQDSDYANTYIVDRYQTLLQDKLGNLASRTVRTKLWNLGKVVRRVSEGAMHDIASSGQVYSDQLLLLEELPSTVARHMDSLDPGAALRHISQAIIKTNKYISESRPWEQARPGPGTAELRESQLLRTVWLASETLRLLGILLQPFIPTKAGVLLDMLGVQAERRNLLYAKFGSDLEYGTSMIPLGKGVEGTLFPPLIAQN</sequence>
<dbReference type="InterPro" id="IPR033911">
    <property type="entry name" value="MetRS_core"/>
</dbReference>
<dbReference type="EMBL" id="JAQQPM010000006">
    <property type="protein sequence ID" value="KAK2072517.1"/>
    <property type="molecule type" value="Genomic_DNA"/>
</dbReference>
<dbReference type="PRINTS" id="PR01041">
    <property type="entry name" value="TRNASYNTHMET"/>
</dbReference>
<organism evidence="12 13">
    <name type="scientific">Phyllachora maydis</name>
    <dbReference type="NCBI Taxonomy" id="1825666"/>
    <lineage>
        <taxon>Eukaryota</taxon>
        <taxon>Fungi</taxon>
        <taxon>Dikarya</taxon>
        <taxon>Ascomycota</taxon>
        <taxon>Pezizomycotina</taxon>
        <taxon>Sordariomycetes</taxon>
        <taxon>Sordariomycetidae</taxon>
        <taxon>Phyllachorales</taxon>
        <taxon>Phyllachoraceae</taxon>
        <taxon>Phyllachora</taxon>
    </lineage>
</organism>
<comment type="caution">
    <text evidence="12">The sequence shown here is derived from an EMBL/GenBank/DDBJ whole genome shotgun (WGS) entry which is preliminary data.</text>
</comment>
<dbReference type="AlphaFoldDB" id="A0AAD9I8Y6"/>
<dbReference type="GO" id="GO:0005739">
    <property type="term" value="C:mitochondrion"/>
    <property type="evidence" value="ECO:0007669"/>
    <property type="project" value="UniProtKB-ARBA"/>
</dbReference>
<evidence type="ECO:0000256" key="6">
    <source>
        <dbReference type="ARBA" id="ARBA00022917"/>
    </source>
</evidence>
<keyword evidence="3 10" id="KW-0436">Ligase</keyword>
<evidence type="ECO:0000256" key="3">
    <source>
        <dbReference type="ARBA" id="ARBA00022598"/>
    </source>
</evidence>
<dbReference type="InterPro" id="IPR009080">
    <property type="entry name" value="tRNAsynth_Ia_anticodon-bd"/>
</dbReference>
<dbReference type="Pfam" id="PF09334">
    <property type="entry name" value="tRNA-synt_1g"/>
    <property type="match status" value="1"/>
</dbReference>
<evidence type="ECO:0000256" key="8">
    <source>
        <dbReference type="ARBA" id="ARBA00047364"/>
    </source>
</evidence>
<dbReference type="GO" id="GO:0006431">
    <property type="term" value="P:methionyl-tRNA aminoacylation"/>
    <property type="evidence" value="ECO:0007669"/>
    <property type="project" value="InterPro"/>
</dbReference>
<comment type="catalytic activity">
    <reaction evidence="8">
        <text>tRNA(Met) + L-methionine + ATP = L-methionyl-tRNA(Met) + AMP + diphosphate</text>
        <dbReference type="Rhea" id="RHEA:13481"/>
        <dbReference type="Rhea" id="RHEA-COMP:9667"/>
        <dbReference type="Rhea" id="RHEA-COMP:9698"/>
        <dbReference type="ChEBI" id="CHEBI:30616"/>
        <dbReference type="ChEBI" id="CHEBI:33019"/>
        <dbReference type="ChEBI" id="CHEBI:57844"/>
        <dbReference type="ChEBI" id="CHEBI:78442"/>
        <dbReference type="ChEBI" id="CHEBI:78530"/>
        <dbReference type="ChEBI" id="CHEBI:456215"/>
        <dbReference type="EC" id="6.1.1.10"/>
    </reaction>
</comment>
<evidence type="ECO:0000256" key="9">
    <source>
        <dbReference type="ARBA" id="ARBA00068817"/>
    </source>
</evidence>
<dbReference type="PANTHER" id="PTHR43326">
    <property type="entry name" value="METHIONYL-TRNA SYNTHETASE"/>
    <property type="match status" value="1"/>
</dbReference>
<comment type="similarity">
    <text evidence="1 10">Belongs to the class-I aminoacyl-tRNA synthetase family.</text>
</comment>
<keyword evidence="6 10" id="KW-0648">Protein biosynthesis</keyword>
<dbReference type="Gene3D" id="3.40.50.620">
    <property type="entry name" value="HUPs"/>
    <property type="match status" value="1"/>
</dbReference>
<evidence type="ECO:0000256" key="7">
    <source>
        <dbReference type="ARBA" id="ARBA00023146"/>
    </source>
</evidence>
<dbReference type="EC" id="6.1.1.10" evidence="2"/>
<dbReference type="GO" id="GO:0005524">
    <property type="term" value="F:ATP binding"/>
    <property type="evidence" value="ECO:0007669"/>
    <property type="project" value="UniProtKB-KW"/>
</dbReference>
<dbReference type="GO" id="GO:0004825">
    <property type="term" value="F:methionine-tRNA ligase activity"/>
    <property type="evidence" value="ECO:0007669"/>
    <property type="project" value="UniProtKB-EC"/>
</dbReference>
<dbReference type="InterPro" id="IPR014758">
    <property type="entry name" value="Met-tRNA_synth"/>
</dbReference>
<dbReference type="CDD" id="cd00814">
    <property type="entry name" value="MetRS_core"/>
    <property type="match status" value="1"/>
</dbReference>
<evidence type="ECO:0000256" key="4">
    <source>
        <dbReference type="ARBA" id="ARBA00022741"/>
    </source>
</evidence>
<keyword evidence="7 10" id="KW-0030">Aminoacyl-tRNA synthetase</keyword>
<dbReference type="Gene3D" id="2.170.220.10">
    <property type="match status" value="1"/>
</dbReference>
<accession>A0AAD9I8Y6</accession>
<evidence type="ECO:0000256" key="5">
    <source>
        <dbReference type="ARBA" id="ARBA00022840"/>
    </source>
</evidence>
<dbReference type="InterPro" id="IPR023457">
    <property type="entry name" value="Met-tRNA_synth_2"/>
</dbReference>
<gene>
    <name evidence="12" type="ORF">P8C59_006865</name>
</gene>
<dbReference type="FunFam" id="2.170.220.10:FF:000001">
    <property type="entry name" value="methionine--tRNA ligase, mitochondrial"/>
    <property type="match status" value="1"/>
</dbReference>
<feature type="domain" description="Methionyl/Leucyl tRNA synthetase" evidence="11">
    <location>
        <begin position="56"/>
        <end position="430"/>
    </location>
</feature>
<keyword evidence="13" id="KW-1185">Reference proteome</keyword>
<reference evidence="12" key="1">
    <citation type="journal article" date="2023" name="Mol. Plant Microbe Interact.">
        <title>Elucidating the Obligate Nature and Biological Capacity of an Invasive Fungal Corn Pathogen.</title>
        <authorList>
            <person name="MacCready J.S."/>
            <person name="Roggenkamp E.M."/>
            <person name="Gdanetz K."/>
            <person name="Chilvers M.I."/>
        </authorList>
    </citation>
    <scope>NUCLEOTIDE SEQUENCE</scope>
    <source>
        <strain evidence="12">PM02</strain>
    </source>
</reference>
<dbReference type="InterPro" id="IPR015413">
    <property type="entry name" value="Methionyl/Leucyl_tRNA_Synth"/>
</dbReference>
<protein>
    <recommendedName>
        <fullName evidence="9">Probable methionine--tRNA ligase, mitochondrial</fullName>
        <ecNumber evidence="2">6.1.1.10</ecNumber>
    </recommendedName>
</protein>
<dbReference type="Proteomes" id="UP001217918">
    <property type="component" value="Unassembled WGS sequence"/>
</dbReference>
<evidence type="ECO:0000256" key="1">
    <source>
        <dbReference type="ARBA" id="ARBA00005594"/>
    </source>
</evidence>
<dbReference type="Gene3D" id="1.10.730.10">
    <property type="entry name" value="Isoleucyl-tRNA Synthetase, Domain 1"/>
    <property type="match status" value="1"/>
</dbReference>
<evidence type="ECO:0000313" key="13">
    <source>
        <dbReference type="Proteomes" id="UP001217918"/>
    </source>
</evidence>